<name>A0A6J5N071_9CAUD</name>
<proteinExistence type="predicted"/>
<gene>
    <name evidence="1" type="ORF">UFOVP574_8</name>
</gene>
<sequence>MDTKKLEQLSHNETFVDFLEEIHNTRESLIQQLHDVSADRIQQISGRILQCDEILVAGGFNQIQLRQMGR</sequence>
<evidence type="ECO:0000313" key="1">
    <source>
        <dbReference type="EMBL" id="CAB4150633.1"/>
    </source>
</evidence>
<reference evidence="1" key="1">
    <citation type="submission" date="2020-04" db="EMBL/GenBank/DDBJ databases">
        <authorList>
            <person name="Chiriac C."/>
            <person name="Salcher M."/>
            <person name="Ghai R."/>
            <person name="Kavagutti S V."/>
        </authorList>
    </citation>
    <scope>NUCLEOTIDE SEQUENCE</scope>
</reference>
<protein>
    <submittedName>
        <fullName evidence="1">Uncharacterized protein</fullName>
    </submittedName>
</protein>
<organism evidence="1">
    <name type="scientific">uncultured Caudovirales phage</name>
    <dbReference type="NCBI Taxonomy" id="2100421"/>
    <lineage>
        <taxon>Viruses</taxon>
        <taxon>Duplodnaviria</taxon>
        <taxon>Heunggongvirae</taxon>
        <taxon>Uroviricota</taxon>
        <taxon>Caudoviricetes</taxon>
        <taxon>Peduoviridae</taxon>
        <taxon>Maltschvirus</taxon>
        <taxon>Maltschvirus maltsch</taxon>
    </lineage>
</organism>
<accession>A0A6J5N071</accession>
<dbReference type="EMBL" id="LR796549">
    <property type="protein sequence ID" value="CAB4150633.1"/>
    <property type="molecule type" value="Genomic_DNA"/>
</dbReference>